<accession>A0A6A5XVW8</accession>
<evidence type="ECO:0000313" key="2">
    <source>
        <dbReference type="EMBL" id="KAF2016851.1"/>
    </source>
</evidence>
<keyword evidence="3" id="KW-1185">Reference proteome</keyword>
<dbReference type="Proteomes" id="UP000799778">
    <property type="component" value="Unassembled WGS sequence"/>
</dbReference>
<sequence>MLKVMKKHMPLRTRISRPCPLAPSQRSPTNDDRSNTTNEECTHTTSVYPKLHANATKTVYVPHRPMHPCLNASEWESQTAPHLWLPEIRETDFPYYPTDSLLPRNSMIDSLDACGLKRTVSEKRSGDRDSEVSGVWGAERSRRPRRWKFEFTSLFHRFVCAKSRNCRFSRRFS</sequence>
<gene>
    <name evidence="2" type="ORF">BU24DRAFT_419906</name>
</gene>
<reference evidence="2" key="1">
    <citation type="journal article" date="2020" name="Stud. Mycol.">
        <title>101 Dothideomycetes genomes: a test case for predicting lifestyles and emergence of pathogens.</title>
        <authorList>
            <person name="Haridas S."/>
            <person name="Albert R."/>
            <person name="Binder M."/>
            <person name="Bloem J."/>
            <person name="Labutti K."/>
            <person name="Salamov A."/>
            <person name="Andreopoulos B."/>
            <person name="Baker S."/>
            <person name="Barry K."/>
            <person name="Bills G."/>
            <person name="Bluhm B."/>
            <person name="Cannon C."/>
            <person name="Castanera R."/>
            <person name="Culley D."/>
            <person name="Daum C."/>
            <person name="Ezra D."/>
            <person name="Gonzalez J."/>
            <person name="Henrissat B."/>
            <person name="Kuo A."/>
            <person name="Liang C."/>
            <person name="Lipzen A."/>
            <person name="Lutzoni F."/>
            <person name="Magnuson J."/>
            <person name="Mondo S."/>
            <person name="Nolan M."/>
            <person name="Ohm R."/>
            <person name="Pangilinan J."/>
            <person name="Park H.-J."/>
            <person name="Ramirez L."/>
            <person name="Alfaro M."/>
            <person name="Sun H."/>
            <person name="Tritt A."/>
            <person name="Yoshinaga Y."/>
            <person name="Zwiers L.-H."/>
            <person name="Turgeon B."/>
            <person name="Goodwin S."/>
            <person name="Spatafora J."/>
            <person name="Crous P."/>
            <person name="Grigoriev I."/>
        </authorList>
    </citation>
    <scope>NUCLEOTIDE SEQUENCE</scope>
    <source>
        <strain evidence="2">CBS 175.79</strain>
    </source>
</reference>
<dbReference type="AlphaFoldDB" id="A0A6A5XVW8"/>
<feature type="region of interest" description="Disordered" evidence="1">
    <location>
        <begin position="1"/>
        <end position="42"/>
    </location>
</feature>
<evidence type="ECO:0000256" key="1">
    <source>
        <dbReference type="SAM" id="MobiDB-lite"/>
    </source>
</evidence>
<dbReference type="RefSeq" id="XP_033385190.1">
    <property type="nucleotide sequence ID" value="XM_033527333.1"/>
</dbReference>
<protein>
    <submittedName>
        <fullName evidence="2">Uncharacterized protein</fullName>
    </submittedName>
</protein>
<dbReference type="EMBL" id="ML978068">
    <property type="protein sequence ID" value="KAF2016851.1"/>
    <property type="molecule type" value="Genomic_DNA"/>
</dbReference>
<evidence type="ECO:0000313" key="3">
    <source>
        <dbReference type="Proteomes" id="UP000799778"/>
    </source>
</evidence>
<feature type="compositionally biased region" description="Basic residues" evidence="1">
    <location>
        <begin position="1"/>
        <end position="15"/>
    </location>
</feature>
<dbReference type="GeneID" id="54284730"/>
<proteinExistence type="predicted"/>
<name>A0A6A5XVW8_9PLEO</name>
<organism evidence="2 3">
    <name type="scientific">Aaosphaeria arxii CBS 175.79</name>
    <dbReference type="NCBI Taxonomy" id="1450172"/>
    <lineage>
        <taxon>Eukaryota</taxon>
        <taxon>Fungi</taxon>
        <taxon>Dikarya</taxon>
        <taxon>Ascomycota</taxon>
        <taxon>Pezizomycotina</taxon>
        <taxon>Dothideomycetes</taxon>
        <taxon>Pleosporomycetidae</taxon>
        <taxon>Pleosporales</taxon>
        <taxon>Pleosporales incertae sedis</taxon>
        <taxon>Aaosphaeria</taxon>
    </lineage>
</organism>